<protein>
    <submittedName>
        <fullName evidence="2">Uncharacterized protein</fullName>
    </submittedName>
</protein>
<evidence type="ECO:0000313" key="3">
    <source>
        <dbReference type="Proteomes" id="UP001141806"/>
    </source>
</evidence>
<feature type="region of interest" description="Disordered" evidence="1">
    <location>
        <begin position="1"/>
        <end position="29"/>
    </location>
</feature>
<feature type="compositionally biased region" description="Basic and acidic residues" evidence="1">
    <location>
        <begin position="17"/>
        <end position="29"/>
    </location>
</feature>
<name>A0A9Q0L2C1_9MAGN</name>
<accession>A0A9Q0L2C1</accession>
<evidence type="ECO:0000256" key="1">
    <source>
        <dbReference type="SAM" id="MobiDB-lite"/>
    </source>
</evidence>
<sequence>MCLVVSSPSRSMAASVDGDRMHSDTTDRVSFKDTQSMVLAVLTNSCDDLTAGDPAGSQRFQRPTMAAGIVVTEEQGRLKVEDNLGFLQRRLVEKSSRRGGVQIEELVHVCWTGSNGGIDARSSVVAFSTSKNGSTLATTMSLAITKAARTVRCV</sequence>
<comment type="caution">
    <text evidence="2">The sequence shown here is derived from an EMBL/GenBank/DDBJ whole genome shotgun (WGS) entry which is preliminary data.</text>
</comment>
<organism evidence="2 3">
    <name type="scientific">Protea cynaroides</name>
    <dbReference type="NCBI Taxonomy" id="273540"/>
    <lineage>
        <taxon>Eukaryota</taxon>
        <taxon>Viridiplantae</taxon>
        <taxon>Streptophyta</taxon>
        <taxon>Embryophyta</taxon>
        <taxon>Tracheophyta</taxon>
        <taxon>Spermatophyta</taxon>
        <taxon>Magnoliopsida</taxon>
        <taxon>Proteales</taxon>
        <taxon>Proteaceae</taxon>
        <taxon>Protea</taxon>
    </lineage>
</organism>
<gene>
    <name evidence="2" type="ORF">NE237_031818</name>
</gene>
<dbReference type="AlphaFoldDB" id="A0A9Q0L2C1"/>
<reference evidence="2" key="1">
    <citation type="journal article" date="2023" name="Plant J.">
        <title>The genome of the king protea, Protea cynaroides.</title>
        <authorList>
            <person name="Chang J."/>
            <person name="Duong T.A."/>
            <person name="Schoeman C."/>
            <person name="Ma X."/>
            <person name="Roodt D."/>
            <person name="Barker N."/>
            <person name="Li Z."/>
            <person name="Van de Peer Y."/>
            <person name="Mizrachi E."/>
        </authorList>
    </citation>
    <scope>NUCLEOTIDE SEQUENCE</scope>
    <source>
        <tissue evidence="2">Young leaves</tissue>
    </source>
</reference>
<dbReference type="Proteomes" id="UP001141806">
    <property type="component" value="Unassembled WGS sequence"/>
</dbReference>
<keyword evidence="3" id="KW-1185">Reference proteome</keyword>
<proteinExistence type="predicted"/>
<feature type="compositionally biased region" description="Polar residues" evidence="1">
    <location>
        <begin position="1"/>
        <end position="12"/>
    </location>
</feature>
<evidence type="ECO:0000313" key="2">
    <source>
        <dbReference type="EMBL" id="KAJ4980981.1"/>
    </source>
</evidence>
<dbReference type="EMBL" id="JAMYWD010000001">
    <property type="protein sequence ID" value="KAJ4980981.1"/>
    <property type="molecule type" value="Genomic_DNA"/>
</dbReference>